<evidence type="ECO:0000313" key="3">
    <source>
        <dbReference type="Proteomes" id="UP001404845"/>
    </source>
</evidence>
<evidence type="ECO:0000256" key="1">
    <source>
        <dbReference type="ARBA" id="ARBA00023172"/>
    </source>
</evidence>
<dbReference type="RefSeq" id="WP_200672319.1">
    <property type="nucleotide sequence ID" value="NZ_JACWCW010000113.1"/>
</dbReference>
<dbReference type="InterPro" id="IPR013762">
    <property type="entry name" value="Integrase-like_cat_sf"/>
</dbReference>
<accession>A0ABU9ZC42</accession>
<dbReference type="SUPFAM" id="SSF56349">
    <property type="entry name" value="DNA breaking-rejoining enzymes"/>
    <property type="match status" value="1"/>
</dbReference>
<comment type="caution">
    <text evidence="2">The sequence shown here is derived from an EMBL/GenBank/DDBJ whole genome shotgun (WGS) entry which is preliminary data.</text>
</comment>
<name>A0ABU9ZC42_9HYPH</name>
<dbReference type="EMBL" id="JAQYXL010000001">
    <property type="protein sequence ID" value="MEN3228671.1"/>
    <property type="molecule type" value="Genomic_DNA"/>
</dbReference>
<proteinExistence type="predicted"/>
<dbReference type="Proteomes" id="UP001404845">
    <property type="component" value="Unassembled WGS sequence"/>
</dbReference>
<reference evidence="2 3" key="1">
    <citation type="journal article" date="2023" name="PLoS ONE">
        <title>Complete genome assembly of Hawai'i environmental nontuberculous mycobacteria reveals unexpected co-isolation with methylobacteria.</title>
        <authorList>
            <person name="Hendrix J."/>
            <person name="Epperson L.E."/>
            <person name="Tong E.I."/>
            <person name="Chan Y.L."/>
            <person name="Hasan N.A."/>
            <person name="Dawrs S.N."/>
            <person name="Norton G.J."/>
            <person name="Virdi R."/>
            <person name="Crooks J.L."/>
            <person name="Chan E.D."/>
            <person name="Honda J.R."/>
            <person name="Strong M."/>
        </authorList>
    </citation>
    <scope>NUCLEOTIDE SEQUENCE [LARGE SCALE GENOMIC DNA]</scope>
    <source>
        <strain evidence="2 3">NJH_HI01</strain>
    </source>
</reference>
<dbReference type="InterPro" id="IPR011010">
    <property type="entry name" value="DNA_brk_join_enz"/>
</dbReference>
<gene>
    <name evidence="2" type="ORF">PUR21_13670</name>
</gene>
<keyword evidence="1" id="KW-0233">DNA recombination</keyword>
<protein>
    <submittedName>
        <fullName evidence="2">Site-specific integrase</fullName>
    </submittedName>
</protein>
<organism evidence="2 3">
    <name type="scientific">Methylorubrum rhodesianum</name>
    <dbReference type="NCBI Taxonomy" id="29427"/>
    <lineage>
        <taxon>Bacteria</taxon>
        <taxon>Pseudomonadati</taxon>
        <taxon>Pseudomonadota</taxon>
        <taxon>Alphaproteobacteria</taxon>
        <taxon>Hyphomicrobiales</taxon>
        <taxon>Methylobacteriaceae</taxon>
        <taxon>Methylorubrum</taxon>
    </lineage>
</organism>
<evidence type="ECO:0000313" key="2">
    <source>
        <dbReference type="EMBL" id="MEN3228671.1"/>
    </source>
</evidence>
<keyword evidence="3" id="KW-1185">Reference proteome</keyword>
<sequence>MNLYPEPRPWRVEPHRMPGGENIVSVIDDRGMPVWWPNIYHVFELRNAGKSLTVQKRQMNAIADAYNWAEQVGIDLDGRIENLRFLNYAETKALQARLQLSKTEGENGVVVGNDYWKDRCRAVRNYVEWRARDPLQRIVRANDCYLEAQLRLDRFSESIVAGIGKGKKFKAYGLSDAEQEALLFAAMPGSRSNPFEKQHQFRNFAIVFALYDLGCRAGELLGLKRNDLLLSGSRPLVTIERRQNDPDDPRSRPANAKTLLSIGVQFWV</sequence>
<dbReference type="Gene3D" id="1.10.443.10">
    <property type="entry name" value="Intergrase catalytic core"/>
    <property type="match status" value="1"/>
</dbReference>